<dbReference type="eggNOG" id="ENOG502RXGD">
    <property type="taxonomic scope" value="Eukaryota"/>
</dbReference>
<dbReference type="HOGENOM" id="CLU_102669_0_0_1"/>
<evidence type="ECO:0000256" key="9">
    <source>
        <dbReference type="ARBA" id="ARBA00022927"/>
    </source>
</evidence>
<sequence>MFWLFLALQLVNALCSTVTIKGQLSLSPRNITNNDVVRSFFRLYQVGNFTGRPYVDNASLKNLDGYFEFKDVPISSEENGKSYYQMVCSSLDFNLKPNRILIEITNNGSQVPPTIKAFQNVFGRENFPSPELLYPEQLVELPADPFIEITYVQSAPLRNYIIPRNPGMLQSGPLASIFNSKYKLAGLITVICLLLFPLLVEKFDPETVQAMKEQKINKAKERYGKSA</sequence>
<keyword evidence="8" id="KW-0256">Endoplasmic reticulum</keyword>
<evidence type="ECO:0000256" key="2">
    <source>
        <dbReference type="ARBA" id="ARBA00004115"/>
    </source>
</evidence>
<dbReference type="GeneID" id="11472699"/>
<dbReference type="FunCoup" id="G8JX50">
    <property type="interactions" value="38"/>
</dbReference>
<evidence type="ECO:0000256" key="1">
    <source>
        <dbReference type="ARBA" id="ARBA00002205"/>
    </source>
</evidence>
<comment type="subcellular location">
    <subcellularLocation>
        <location evidence="2">Endoplasmic reticulum membrane</location>
        <topology evidence="2">Single-pass type I membrane protein</topology>
    </subcellularLocation>
</comment>
<dbReference type="GO" id="GO:0015031">
    <property type="term" value="P:protein transport"/>
    <property type="evidence" value="ECO:0007669"/>
    <property type="project" value="UniProtKB-KW"/>
</dbReference>
<evidence type="ECO:0000256" key="10">
    <source>
        <dbReference type="ARBA" id="ARBA00022989"/>
    </source>
</evidence>
<comment type="function">
    <text evidence="1">Involved in the export of PMA1, possibly through the monitoring or assisting of PMA1 folding and acquisition of competence to enter vesicles.</text>
</comment>
<dbReference type="OMA" id="PYITVEL"/>
<dbReference type="GO" id="GO:0005789">
    <property type="term" value="C:endoplasmic reticulum membrane"/>
    <property type="evidence" value="ECO:0007669"/>
    <property type="project" value="UniProtKB-SubCell"/>
</dbReference>
<keyword evidence="9" id="KW-0653">Protein transport</keyword>
<proteinExistence type="inferred from homology"/>
<dbReference type="OrthoDB" id="27095at2759"/>
<protein>
    <recommendedName>
        <fullName evidence="4">Protein SOP4</fullName>
    </recommendedName>
</protein>
<evidence type="ECO:0000256" key="4">
    <source>
        <dbReference type="ARBA" id="ARBA00020106"/>
    </source>
</evidence>
<dbReference type="AlphaFoldDB" id="G8JX50"/>
<evidence type="ECO:0000256" key="12">
    <source>
        <dbReference type="ARBA" id="ARBA00023180"/>
    </source>
</evidence>
<dbReference type="RefSeq" id="XP_003648241.1">
    <property type="nucleotide sequence ID" value="XM_003648193.1"/>
</dbReference>
<dbReference type="Pfam" id="PF17081">
    <property type="entry name" value="SOP4"/>
    <property type="match status" value="1"/>
</dbReference>
<dbReference type="EMBL" id="CP002504">
    <property type="protein sequence ID" value="AET41424.1"/>
    <property type="molecule type" value="Genomic_DNA"/>
</dbReference>
<keyword evidence="11" id="KW-0472">Membrane</keyword>
<keyword evidence="7" id="KW-0732">Signal</keyword>
<name>G8JX50_ERECY</name>
<organism evidence="13 14">
    <name type="scientific">Eremothecium cymbalariae (strain CBS 270.75 / DBVPG 7215 / KCTC 17166 / NRRL Y-17582)</name>
    <name type="common">Yeast</name>
    <dbReference type="NCBI Taxonomy" id="931890"/>
    <lineage>
        <taxon>Eukaryota</taxon>
        <taxon>Fungi</taxon>
        <taxon>Dikarya</taxon>
        <taxon>Ascomycota</taxon>
        <taxon>Saccharomycotina</taxon>
        <taxon>Saccharomycetes</taxon>
        <taxon>Saccharomycetales</taxon>
        <taxon>Saccharomycetaceae</taxon>
        <taxon>Eremothecium</taxon>
    </lineage>
</organism>
<evidence type="ECO:0000256" key="5">
    <source>
        <dbReference type="ARBA" id="ARBA00022448"/>
    </source>
</evidence>
<comment type="similarity">
    <text evidence="3">Belongs to the SOP4 family.</text>
</comment>
<evidence type="ECO:0000256" key="11">
    <source>
        <dbReference type="ARBA" id="ARBA00023136"/>
    </source>
</evidence>
<evidence type="ECO:0000256" key="6">
    <source>
        <dbReference type="ARBA" id="ARBA00022692"/>
    </source>
</evidence>
<keyword evidence="10" id="KW-1133">Transmembrane helix</keyword>
<dbReference type="InterPro" id="IPR031395">
    <property type="entry name" value="Sop4"/>
</dbReference>
<gene>
    <name evidence="13" type="ordered locus">Ecym_8133</name>
</gene>
<reference evidence="14" key="1">
    <citation type="journal article" date="2012" name="G3 (Bethesda)">
        <title>Pichia sorbitophila, an interspecies yeast hybrid reveals early steps of genome resolution following polyploidization.</title>
        <authorList>
            <person name="Leh Louis V."/>
            <person name="Despons L."/>
            <person name="Friedrich A."/>
            <person name="Martin T."/>
            <person name="Durrens P."/>
            <person name="Casaregola S."/>
            <person name="Neuveglise C."/>
            <person name="Fairhead C."/>
            <person name="Marck C."/>
            <person name="Cruz J.A."/>
            <person name="Straub M.L."/>
            <person name="Kugler V."/>
            <person name="Sacerdot C."/>
            <person name="Uzunov Z."/>
            <person name="Thierry A."/>
            <person name="Weiss S."/>
            <person name="Bleykasten C."/>
            <person name="De Montigny J."/>
            <person name="Jacques N."/>
            <person name="Jung P."/>
            <person name="Lemaire M."/>
            <person name="Mallet S."/>
            <person name="Morel G."/>
            <person name="Richard G.F."/>
            <person name="Sarkar A."/>
            <person name="Savel G."/>
            <person name="Schacherer J."/>
            <person name="Seret M.L."/>
            <person name="Talla E."/>
            <person name="Samson G."/>
            <person name="Jubin C."/>
            <person name="Poulain J."/>
            <person name="Vacherie B."/>
            <person name="Barbe V."/>
            <person name="Pelletier E."/>
            <person name="Sherman D.J."/>
            <person name="Westhof E."/>
            <person name="Weissenbach J."/>
            <person name="Baret P.V."/>
            <person name="Wincker P."/>
            <person name="Gaillardin C."/>
            <person name="Dujon B."/>
            <person name="Souciet J.L."/>
        </authorList>
    </citation>
    <scope>NUCLEOTIDE SEQUENCE [LARGE SCALE GENOMIC DNA]</scope>
    <source>
        <strain evidence="14">CBS 270.75 / DBVPG 7215 / KCTC 17166 / NRRL Y-17582</strain>
    </source>
</reference>
<evidence type="ECO:0000256" key="8">
    <source>
        <dbReference type="ARBA" id="ARBA00022824"/>
    </source>
</evidence>
<accession>G8JX50</accession>
<evidence type="ECO:0000256" key="3">
    <source>
        <dbReference type="ARBA" id="ARBA00007486"/>
    </source>
</evidence>
<dbReference type="InParanoid" id="G8JX50"/>
<keyword evidence="6" id="KW-0812">Transmembrane</keyword>
<dbReference type="KEGG" id="erc:Ecym_8133"/>
<keyword evidence="5" id="KW-0813">Transport</keyword>
<dbReference type="GO" id="GO:0006888">
    <property type="term" value="P:endoplasmic reticulum to Golgi vesicle-mediated transport"/>
    <property type="evidence" value="ECO:0007669"/>
    <property type="project" value="EnsemblFungi"/>
</dbReference>
<keyword evidence="14" id="KW-1185">Reference proteome</keyword>
<evidence type="ECO:0000256" key="7">
    <source>
        <dbReference type="ARBA" id="ARBA00022729"/>
    </source>
</evidence>
<evidence type="ECO:0000313" key="13">
    <source>
        <dbReference type="EMBL" id="AET41424.1"/>
    </source>
</evidence>
<dbReference type="STRING" id="931890.G8JX50"/>
<evidence type="ECO:0000313" key="14">
    <source>
        <dbReference type="Proteomes" id="UP000006790"/>
    </source>
</evidence>
<keyword evidence="12" id="KW-0325">Glycoprotein</keyword>
<dbReference type="Proteomes" id="UP000006790">
    <property type="component" value="Chromosome 8"/>
</dbReference>